<feature type="transmembrane region" description="Helical" evidence="1">
    <location>
        <begin position="145"/>
        <end position="164"/>
    </location>
</feature>
<feature type="transmembrane region" description="Helical" evidence="1">
    <location>
        <begin position="56"/>
        <end position="75"/>
    </location>
</feature>
<reference evidence="2" key="1">
    <citation type="journal article" date="2020" name="Nature">
        <title>Giant virus diversity and host interactions through global metagenomics.</title>
        <authorList>
            <person name="Schulz F."/>
            <person name="Roux S."/>
            <person name="Paez-Espino D."/>
            <person name="Jungbluth S."/>
            <person name="Walsh D.A."/>
            <person name="Denef V.J."/>
            <person name="McMahon K.D."/>
            <person name="Konstantinidis K.T."/>
            <person name="Eloe-Fadrosh E.A."/>
            <person name="Kyrpides N.C."/>
            <person name="Woyke T."/>
        </authorList>
    </citation>
    <scope>NUCLEOTIDE SEQUENCE</scope>
    <source>
        <strain evidence="2">GVMAG-M-3300023174-57</strain>
    </source>
</reference>
<evidence type="ECO:0000256" key="1">
    <source>
        <dbReference type="SAM" id="Phobius"/>
    </source>
</evidence>
<dbReference type="EMBL" id="MN739666">
    <property type="protein sequence ID" value="QHT19467.1"/>
    <property type="molecule type" value="Genomic_DNA"/>
</dbReference>
<sequence length="225" mass="24949">MRRPPSHSDSFLYGPNTDTLEPLVLPARAAAVVVVPPAPVIICTWFDSVPEYTLRFLLHITLISVFETVFFFLFVSKDEDAGILAATDYYTTAVVQSCSTLTYNESALINSILERYINGSAIIAAGVAAARQRQLVNTGLMKQSYLYIAGLGSIMGVIGLAAIWLRYKVAWLHVLGENLMFVTLLGLYEYMFFKTIIKNYDVETTDEVSSGFVQGLQQHCRLLTG</sequence>
<feature type="transmembrane region" description="Helical" evidence="1">
    <location>
        <begin position="170"/>
        <end position="188"/>
    </location>
</feature>
<accession>A0A6C0DRV0</accession>
<organism evidence="2">
    <name type="scientific">viral metagenome</name>
    <dbReference type="NCBI Taxonomy" id="1070528"/>
    <lineage>
        <taxon>unclassified sequences</taxon>
        <taxon>metagenomes</taxon>
        <taxon>organismal metagenomes</taxon>
    </lineage>
</organism>
<keyword evidence="1" id="KW-0812">Transmembrane</keyword>
<name>A0A6C0DRV0_9ZZZZ</name>
<keyword evidence="1" id="KW-0472">Membrane</keyword>
<proteinExistence type="predicted"/>
<dbReference type="AlphaFoldDB" id="A0A6C0DRV0"/>
<keyword evidence="1" id="KW-1133">Transmembrane helix</keyword>
<evidence type="ECO:0000313" key="2">
    <source>
        <dbReference type="EMBL" id="QHT19467.1"/>
    </source>
</evidence>
<protein>
    <submittedName>
        <fullName evidence="2">Uncharacterized protein</fullName>
    </submittedName>
</protein>